<name>H8GMX3_METAL</name>
<proteinExistence type="predicted"/>
<organism evidence="1 2">
    <name type="scientific">Methylomicrobium album BG8</name>
    <dbReference type="NCBI Taxonomy" id="686340"/>
    <lineage>
        <taxon>Bacteria</taxon>
        <taxon>Pseudomonadati</taxon>
        <taxon>Pseudomonadota</taxon>
        <taxon>Gammaproteobacteria</taxon>
        <taxon>Methylococcales</taxon>
        <taxon>Methylococcaceae</taxon>
        <taxon>Methylomicrobium</taxon>
    </lineage>
</organism>
<dbReference type="EMBL" id="CM001475">
    <property type="protein sequence ID" value="EIC29525.1"/>
    <property type="molecule type" value="Genomic_DNA"/>
</dbReference>
<evidence type="ECO:0000313" key="2">
    <source>
        <dbReference type="Proteomes" id="UP000005090"/>
    </source>
</evidence>
<dbReference type="Proteomes" id="UP000005090">
    <property type="component" value="Chromosome"/>
</dbReference>
<dbReference type="HOGENOM" id="CLU_3329966_0_0_6"/>
<accession>H8GMX3</accession>
<sequence>MRNHPGNKRNLWDKKLGAQTHYVNKPDGMGQFSHLDIQ</sequence>
<reference evidence="1 2" key="1">
    <citation type="journal article" date="2013" name="Genome Announc.">
        <title>Genome Sequence of the Obligate Gammaproteobacterial Methanotroph Methylomicrobium album Strain BG8.</title>
        <authorList>
            <person name="Kits K.D."/>
            <person name="Kalyuzhnaya M.G."/>
            <person name="Klotz M.G."/>
            <person name="Jetten M.S."/>
            <person name="Op den Camp H.J."/>
            <person name="Vuilleumier S."/>
            <person name="Bringel F."/>
            <person name="Dispirito A.A."/>
            <person name="Murrell J.C."/>
            <person name="Bruce D."/>
            <person name="Cheng J.F."/>
            <person name="Copeland A."/>
            <person name="Goodwin L."/>
            <person name="Hauser L."/>
            <person name="Lajus A."/>
            <person name="Land M.L."/>
            <person name="Lapidus A."/>
            <person name="Lucas S."/>
            <person name="Medigue C."/>
            <person name="Pitluck S."/>
            <person name="Woyke T."/>
            <person name="Zeytun A."/>
            <person name="Stein L.Y."/>
        </authorList>
    </citation>
    <scope>NUCLEOTIDE SEQUENCE [LARGE SCALE GENOMIC DNA]</scope>
    <source>
        <strain evidence="1 2">BG8</strain>
    </source>
</reference>
<gene>
    <name evidence="1" type="ORF">Metal_1756</name>
</gene>
<evidence type="ECO:0000313" key="1">
    <source>
        <dbReference type="EMBL" id="EIC29525.1"/>
    </source>
</evidence>
<dbReference type="AlphaFoldDB" id="H8GMX3"/>
<protein>
    <submittedName>
        <fullName evidence="1">Uncharacterized protein</fullName>
    </submittedName>
</protein>
<keyword evidence="2" id="KW-1185">Reference proteome</keyword>